<dbReference type="EMBL" id="LAZR01058557">
    <property type="protein sequence ID" value="KKK69630.1"/>
    <property type="molecule type" value="Genomic_DNA"/>
</dbReference>
<sequence>KMKKQDKKNLNTIGSNASKALEKAEGAISREEFEHFKRRIRMKIKESICAVGVFIFLLSIYFDYIAALLQKTRMFSIHYNEGMSWGQVVGMGLGVALMIIGSWKVEYTEEDTLMRGGSFKKMAKK</sequence>
<evidence type="ECO:0000313" key="2">
    <source>
        <dbReference type="EMBL" id="KKK69630.1"/>
    </source>
</evidence>
<accession>A0A0F8Y7L3</accession>
<evidence type="ECO:0000256" key="1">
    <source>
        <dbReference type="SAM" id="Phobius"/>
    </source>
</evidence>
<keyword evidence="1" id="KW-0472">Membrane</keyword>
<protein>
    <submittedName>
        <fullName evidence="2">Uncharacterized protein</fullName>
    </submittedName>
</protein>
<organism evidence="2">
    <name type="scientific">marine sediment metagenome</name>
    <dbReference type="NCBI Taxonomy" id="412755"/>
    <lineage>
        <taxon>unclassified sequences</taxon>
        <taxon>metagenomes</taxon>
        <taxon>ecological metagenomes</taxon>
    </lineage>
</organism>
<feature type="non-terminal residue" evidence="2">
    <location>
        <position position="1"/>
    </location>
</feature>
<keyword evidence="1" id="KW-0812">Transmembrane</keyword>
<feature type="transmembrane region" description="Helical" evidence="1">
    <location>
        <begin position="85"/>
        <end position="105"/>
    </location>
</feature>
<gene>
    <name evidence="2" type="ORF">LCGC14_2932130</name>
</gene>
<reference evidence="2" key="1">
    <citation type="journal article" date="2015" name="Nature">
        <title>Complex archaea that bridge the gap between prokaryotes and eukaryotes.</title>
        <authorList>
            <person name="Spang A."/>
            <person name="Saw J.H."/>
            <person name="Jorgensen S.L."/>
            <person name="Zaremba-Niedzwiedzka K."/>
            <person name="Martijn J."/>
            <person name="Lind A.E."/>
            <person name="van Eijk R."/>
            <person name="Schleper C."/>
            <person name="Guy L."/>
            <person name="Ettema T.J."/>
        </authorList>
    </citation>
    <scope>NUCLEOTIDE SEQUENCE</scope>
</reference>
<keyword evidence="1" id="KW-1133">Transmembrane helix</keyword>
<dbReference type="AlphaFoldDB" id="A0A0F8Y7L3"/>
<proteinExistence type="predicted"/>
<comment type="caution">
    <text evidence="2">The sequence shown here is derived from an EMBL/GenBank/DDBJ whole genome shotgun (WGS) entry which is preliminary data.</text>
</comment>
<feature type="transmembrane region" description="Helical" evidence="1">
    <location>
        <begin position="47"/>
        <end position="65"/>
    </location>
</feature>
<name>A0A0F8Y7L3_9ZZZZ</name>